<feature type="domain" description="Coenzyme Q-binding protein COQ10 START" evidence="1">
    <location>
        <begin position="11"/>
        <end position="128"/>
    </location>
</feature>
<proteinExistence type="predicted"/>
<evidence type="ECO:0000313" key="2">
    <source>
        <dbReference type="EMBL" id="NVK76966.1"/>
    </source>
</evidence>
<dbReference type="Proteomes" id="UP000587462">
    <property type="component" value="Unassembled WGS sequence"/>
</dbReference>
<dbReference type="Pfam" id="PF03364">
    <property type="entry name" value="Polyketide_cyc"/>
    <property type="match status" value="1"/>
</dbReference>
<evidence type="ECO:0000313" key="3">
    <source>
        <dbReference type="Proteomes" id="UP000587462"/>
    </source>
</evidence>
<evidence type="ECO:0000259" key="1">
    <source>
        <dbReference type="Pfam" id="PF03364"/>
    </source>
</evidence>
<protein>
    <submittedName>
        <fullName evidence="2">SRPBCC family protein</fullName>
    </submittedName>
</protein>
<gene>
    <name evidence="2" type="ORF">HG542_04765</name>
</gene>
<organism evidence="2 3">
    <name type="scientific">Streptomyces morookaense</name>
    <name type="common">Streptoverticillium morookaense</name>
    <dbReference type="NCBI Taxonomy" id="1970"/>
    <lineage>
        <taxon>Bacteria</taxon>
        <taxon>Bacillati</taxon>
        <taxon>Actinomycetota</taxon>
        <taxon>Actinomycetes</taxon>
        <taxon>Kitasatosporales</taxon>
        <taxon>Streptomycetaceae</taxon>
        <taxon>Streptomyces</taxon>
    </lineage>
</organism>
<dbReference type="CDD" id="cd08860">
    <property type="entry name" value="TcmN_ARO-CYC_like"/>
    <property type="match status" value="1"/>
</dbReference>
<sequence length="152" mass="17850">MTAHTENEIVIRAPFDLVWERTNDVEHWPELFSEYSAAEILEREGDRVRFRLTMHPDRDGNVWSWVSERHADRAARTVTARRIETGPFAHMDIRWTYEEVSGGTRMRWVQDFAMKPEAPVDDAWMRANIERNSKVQMALIRDRIEALGPAGR</sequence>
<accession>A0A7Y7E633</accession>
<dbReference type="EMBL" id="JABBXF010000008">
    <property type="protein sequence ID" value="NVK76966.1"/>
    <property type="molecule type" value="Genomic_DNA"/>
</dbReference>
<keyword evidence="3" id="KW-1185">Reference proteome</keyword>
<dbReference type="InterPro" id="IPR005031">
    <property type="entry name" value="COQ10_START"/>
</dbReference>
<dbReference type="SUPFAM" id="SSF55961">
    <property type="entry name" value="Bet v1-like"/>
    <property type="match status" value="1"/>
</dbReference>
<dbReference type="AlphaFoldDB" id="A0A7Y7E633"/>
<dbReference type="InterPro" id="IPR023393">
    <property type="entry name" value="START-like_dom_sf"/>
</dbReference>
<name>A0A7Y7E633_STRMO</name>
<comment type="caution">
    <text evidence="2">The sequence shown here is derived from an EMBL/GenBank/DDBJ whole genome shotgun (WGS) entry which is preliminary data.</text>
</comment>
<dbReference type="RefSeq" id="WP_171078760.1">
    <property type="nucleotide sequence ID" value="NZ_BNBU01000003.1"/>
</dbReference>
<reference evidence="2 3" key="1">
    <citation type="submission" date="2020-04" db="EMBL/GenBank/DDBJ databases">
        <title>Draft Genome Sequence of Streptomyces morookaense DSM 40503, an 8-azaguanine-producing strain.</title>
        <authorList>
            <person name="Qi J."/>
            <person name="Gao J.-M."/>
        </authorList>
    </citation>
    <scope>NUCLEOTIDE SEQUENCE [LARGE SCALE GENOMIC DNA]</scope>
    <source>
        <strain evidence="2 3">DSM 40503</strain>
    </source>
</reference>
<dbReference type="Gene3D" id="3.30.530.20">
    <property type="match status" value="1"/>
</dbReference>